<dbReference type="Pfam" id="PF12048">
    <property type="entry name" value="DUF3530"/>
    <property type="match status" value="1"/>
</dbReference>
<reference evidence="3 4" key="1">
    <citation type="journal article" date="2008" name="Int. J. Syst. Evol. Microbiol.">
        <title>Neptunomonas japonica sp. nov., an Osedax japonicus symbiont-like bacterium isolated from sediment adjacent to sperm whale carcasses off Kagoshima, Japan.</title>
        <authorList>
            <person name="Miyazaki M."/>
            <person name="Nogi Y."/>
            <person name="Fujiwara Y."/>
            <person name="Kawato M."/>
            <person name="Kubokawa K."/>
            <person name="Horikoshi K."/>
        </authorList>
    </citation>
    <scope>NUCLEOTIDE SEQUENCE [LARGE SCALE GENOMIC DNA]</scope>
    <source>
        <strain evidence="3 4">JAMM 1380</strain>
    </source>
</reference>
<gene>
    <name evidence="3" type="ORF">NEJAP_0784</name>
</gene>
<dbReference type="EMBL" id="AP014546">
    <property type="protein sequence ID" value="BBB28741.1"/>
    <property type="molecule type" value="Genomic_DNA"/>
</dbReference>
<evidence type="ECO:0000313" key="4">
    <source>
        <dbReference type="Proteomes" id="UP000595332"/>
    </source>
</evidence>
<evidence type="ECO:0000313" key="3">
    <source>
        <dbReference type="EMBL" id="BBB28741.1"/>
    </source>
</evidence>
<evidence type="ECO:0000256" key="2">
    <source>
        <dbReference type="SAM" id="SignalP"/>
    </source>
</evidence>
<dbReference type="KEGG" id="njp:NEJAP_0784"/>
<sequence length="371" mass="41127">MKTKTHKIYYIFISTLCLIISYSQSSWAQEDQKPVLAEETTNDSSLTPSTQKKSIPRSEPNPLNSLLTDLSQLQQDADSEIIQLGSGENEFHAFYKESSSAIIHGGAIIFPDDRTHPNWPIVTNPLRIGLSNYGWATLALSLPQTATNANPIRTLPSLKIIRDRSVADEIDPPVTPSENMAQSIQEATPKTDHSPENYKLIMQRGAAAIQALQQKSIKRFVIIGVGTGATWATALADNLQDQADIKLLIINAQQSQDVSAPILLDLIPKLKTISLDIYSAPPGHTIKPYKDASKLRIETARRHNLSNYHQSRLPQITNQLSGQEWLLRYTRGLLTSYIIKAEKQIINIPPKPAPSINQQPGATRPPKQNPI</sequence>
<proteinExistence type="predicted"/>
<feature type="chain" id="PRO_5032843807" description="DUF3530 family protein" evidence="2">
    <location>
        <begin position="29"/>
        <end position="371"/>
    </location>
</feature>
<feature type="region of interest" description="Disordered" evidence="1">
    <location>
        <begin position="34"/>
        <end position="60"/>
    </location>
</feature>
<organism evidence="3 4">
    <name type="scientific">Neptunomonas japonica JAMM 1380</name>
    <dbReference type="NCBI Taxonomy" id="1441457"/>
    <lineage>
        <taxon>Bacteria</taxon>
        <taxon>Pseudomonadati</taxon>
        <taxon>Pseudomonadota</taxon>
        <taxon>Gammaproteobacteria</taxon>
        <taxon>Oceanospirillales</taxon>
        <taxon>Oceanospirillaceae</taxon>
        <taxon>Neptunomonas</taxon>
    </lineage>
</organism>
<dbReference type="RefSeq" id="WP_201349408.1">
    <property type="nucleotide sequence ID" value="NZ_AP014546.1"/>
</dbReference>
<feature type="region of interest" description="Disordered" evidence="1">
    <location>
        <begin position="349"/>
        <end position="371"/>
    </location>
</feature>
<dbReference type="InterPro" id="IPR022529">
    <property type="entry name" value="DUF3530"/>
</dbReference>
<feature type="compositionally biased region" description="Polar residues" evidence="1">
    <location>
        <begin position="42"/>
        <end position="53"/>
    </location>
</feature>
<evidence type="ECO:0000256" key="1">
    <source>
        <dbReference type="SAM" id="MobiDB-lite"/>
    </source>
</evidence>
<keyword evidence="4" id="KW-1185">Reference proteome</keyword>
<keyword evidence="2" id="KW-0732">Signal</keyword>
<dbReference type="AlphaFoldDB" id="A0A7R6SUV6"/>
<feature type="signal peptide" evidence="2">
    <location>
        <begin position="1"/>
        <end position="28"/>
    </location>
</feature>
<accession>A0A7R6SUV6</accession>
<name>A0A7R6SUV6_9GAMM</name>
<protein>
    <recommendedName>
        <fullName evidence="5">DUF3530 family protein</fullName>
    </recommendedName>
</protein>
<dbReference type="Proteomes" id="UP000595332">
    <property type="component" value="Chromosome"/>
</dbReference>
<evidence type="ECO:0008006" key="5">
    <source>
        <dbReference type="Google" id="ProtNLM"/>
    </source>
</evidence>